<protein>
    <recommendedName>
        <fullName evidence="3">DUF1310 family protein</fullName>
    </recommendedName>
</protein>
<gene>
    <name evidence="1" type="ORF">HMPREF9383_1726</name>
</gene>
<organism evidence="1 2">
    <name type="scientific">Streptococcus sanguinis SK150</name>
    <dbReference type="NCBI Taxonomy" id="888811"/>
    <lineage>
        <taxon>Bacteria</taxon>
        <taxon>Bacillati</taxon>
        <taxon>Bacillota</taxon>
        <taxon>Bacilli</taxon>
        <taxon>Lactobacillales</taxon>
        <taxon>Streptococcaceae</taxon>
        <taxon>Streptococcus</taxon>
    </lineage>
</organism>
<name>F0INM5_STRSA</name>
<dbReference type="PATRIC" id="fig|888811.3.peg.1692"/>
<proteinExistence type="predicted"/>
<comment type="caution">
    <text evidence="1">The sequence shown here is derived from an EMBL/GenBank/DDBJ whole genome shotgun (WGS) entry which is preliminary data.</text>
</comment>
<dbReference type="EMBL" id="AEXY01000022">
    <property type="protein sequence ID" value="EGD35950.1"/>
    <property type="molecule type" value="Genomic_DNA"/>
</dbReference>
<evidence type="ECO:0000313" key="2">
    <source>
        <dbReference type="Proteomes" id="UP000003530"/>
    </source>
</evidence>
<accession>F0INM5</accession>
<sequence>MKGAVMKKIFVIFLSIITLSSGMILGGCSMINSRSEQEEMIQIVESKKMKNVIEEGLKKIDPQALTPEGKIKSYEIDKKSLAQNPMGGLMFDLIINGDEELTLGYVITEDENGKFHRDGTVWSPKLTELMDGENEHGTK</sequence>
<dbReference type="Pfam" id="PF07006">
    <property type="entry name" value="DUF1310"/>
    <property type="match status" value="1"/>
</dbReference>
<dbReference type="Proteomes" id="UP000003530">
    <property type="component" value="Unassembled WGS sequence"/>
</dbReference>
<dbReference type="HOGENOM" id="CLU_107589_1_0_9"/>
<evidence type="ECO:0000313" key="1">
    <source>
        <dbReference type="EMBL" id="EGD35950.1"/>
    </source>
</evidence>
<dbReference type="PROSITE" id="PS51257">
    <property type="entry name" value="PROKAR_LIPOPROTEIN"/>
    <property type="match status" value="1"/>
</dbReference>
<dbReference type="InterPro" id="IPR010738">
    <property type="entry name" value="DUF1310"/>
</dbReference>
<evidence type="ECO:0008006" key="3">
    <source>
        <dbReference type="Google" id="ProtNLM"/>
    </source>
</evidence>
<dbReference type="AlphaFoldDB" id="F0INM5"/>
<reference evidence="1 2" key="1">
    <citation type="submission" date="2011-02" db="EMBL/GenBank/DDBJ databases">
        <authorList>
            <person name="Muzny D."/>
            <person name="Qin X."/>
            <person name="Deng J."/>
            <person name="Jiang H."/>
            <person name="Liu Y."/>
            <person name="Qu J."/>
            <person name="Song X.-Z."/>
            <person name="Zhang L."/>
            <person name="Thornton R."/>
            <person name="Coyle M."/>
            <person name="Francisco L."/>
            <person name="Jackson L."/>
            <person name="Javaid M."/>
            <person name="Korchina V."/>
            <person name="Kovar C."/>
            <person name="Mata R."/>
            <person name="Mathew T."/>
            <person name="Ngo R."/>
            <person name="Nguyen L."/>
            <person name="Nguyen N."/>
            <person name="Okwuonu G."/>
            <person name="Ongeri F."/>
            <person name="Pham C."/>
            <person name="Simmons D."/>
            <person name="Wilczek-Boney K."/>
            <person name="Hale W."/>
            <person name="Jakkamsetti A."/>
            <person name="Pham P."/>
            <person name="Ruth R."/>
            <person name="San Lucas F."/>
            <person name="Warren J."/>
            <person name="Zhang J."/>
            <person name="Zhao Z."/>
            <person name="Zhou C."/>
            <person name="Zhu D."/>
            <person name="Lee S."/>
            <person name="Bess C."/>
            <person name="Blankenburg K."/>
            <person name="Forbes L."/>
            <person name="Fu Q."/>
            <person name="Gubbala S."/>
            <person name="Hirani K."/>
            <person name="Jayaseelan J.C."/>
            <person name="Lara F."/>
            <person name="Munidasa M."/>
            <person name="Palculict T."/>
            <person name="Patil S."/>
            <person name="Pu L.-L."/>
            <person name="Saada N."/>
            <person name="Tang L."/>
            <person name="Weissenberger G."/>
            <person name="Zhu Y."/>
            <person name="Hemphill L."/>
            <person name="Shang Y."/>
            <person name="Youmans B."/>
            <person name="Ayvaz T."/>
            <person name="Ross M."/>
            <person name="Santibanez J."/>
            <person name="Aqrawi P."/>
            <person name="Gross S."/>
            <person name="Joshi V."/>
            <person name="Fowler G."/>
            <person name="Nazareth L."/>
            <person name="Reid J."/>
            <person name="Worley K."/>
            <person name="Petrosino J."/>
            <person name="Highlander S."/>
            <person name="Gibbs R."/>
        </authorList>
    </citation>
    <scope>NUCLEOTIDE SEQUENCE [LARGE SCALE GENOMIC DNA]</scope>
    <source>
        <strain evidence="1 2">SK150</strain>
    </source>
</reference>